<gene>
    <name evidence="1" type="ORF">P691DRAFT_318823</name>
</gene>
<protein>
    <submittedName>
        <fullName evidence="1">Uncharacterized protein</fullName>
    </submittedName>
</protein>
<name>A0A9P5XQI4_9AGAR</name>
<reference evidence="1" key="1">
    <citation type="submission" date="2020-11" db="EMBL/GenBank/DDBJ databases">
        <authorList>
            <consortium name="DOE Joint Genome Institute"/>
            <person name="Ahrendt S."/>
            <person name="Riley R."/>
            <person name="Andreopoulos W."/>
            <person name="Labutti K."/>
            <person name="Pangilinan J."/>
            <person name="Ruiz-Duenas F.J."/>
            <person name="Barrasa J.M."/>
            <person name="Sanchez-Garcia M."/>
            <person name="Camarero S."/>
            <person name="Miyauchi S."/>
            <person name="Serrano A."/>
            <person name="Linde D."/>
            <person name="Babiker R."/>
            <person name="Drula E."/>
            <person name="Ayuso-Fernandez I."/>
            <person name="Pacheco R."/>
            <person name="Padilla G."/>
            <person name="Ferreira P."/>
            <person name="Barriuso J."/>
            <person name="Kellner H."/>
            <person name="Castanera R."/>
            <person name="Alfaro M."/>
            <person name="Ramirez L."/>
            <person name="Pisabarro A.G."/>
            <person name="Kuo A."/>
            <person name="Tritt A."/>
            <person name="Lipzen A."/>
            <person name="He G."/>
            <person name="Yan M."/>
            <person name="Ng V."/>
            <person name="Cullen D."/>
            <person name="Martin F."/>
            <person name="Rosso M.-N."/>
            <person name="Henrissat B."/>
            <person name="Hibbett D."/>
            <person name="Martinez A.T."/>
            <person name="Grigoriev I.V."/>
        </authorList>
    </citation>
    <scope>NUCLEOTIDE SEQUENCE</scope>
    <source>
        <strain evidence="1">MF-IS2</strain>
    </source>
</reference>
<dbReference type="AlphaFoldDB" id="A0A9P5XQI4"/>
<organism evidence="1 2">
    <name type="scientific">Macrolepiota fuliginosa MF-IS2</name>
    <dbReference type="NCBI Taxonomy" id="1400762"/>
    <lineage>
        <taxon>Eukaryota</taxon>
        <taxon>Fungi</taxon>
        <taxon>Dikarya</taxon>
        <taxon>Basidiomycota</taxon>
        <taxon>Agaricomycotina</taxon>
        <taxon>Agaricomycetes</taxon>
        <taxon>Agaricomycetidae</taxon>
        <taxon>Agaricales</taxon>
        <taxon>Agaricineae</taxon>
        <taxon>Agaricaceae</taxon>
        <taxon>Macrolepiota</taxon>
    </lineage>
</organism>
<accession>A0A9P5XQI4</accession>
<dbReference type="Proteomes" id="UP000807342">
    <property type="component" value="Unassembled WGS sequence"/>
</dbReference>
<comment type="caution">
    <text evidence="1">The sequence shown here is derived from an EMBL/GenBank/DDBJ whole genome shotgun (WGS) entry which is preliminary data.</text>
</comment>
<evidence type="ECO:0000313" key="1">
    <source>
        <dbReference type="EMBL" id="KAF9454677.1"/>
    </source>
</evidence>
<dbReference type="EMBL" id="MU151053">
    <property type="protein sequence ID" value="KAF9454677.1"/>
    <property type="molecule type" value="Genomic_DNA"/>
</dbReference>
<proteinExistence type="predicted"/>
<sequence>MKSMPNSSLYGKMMPTGCILSCSPLISSPSPTTASRHHQAHERVLNVTADTRGRAEGRKGLPTMPPLSPGPTTISKVAIGSHSMGSKCDGASSIASDLQVPEYVSSPKTIGWTVPSTGRWPHIALQSSMPRVVTEVSLPHDNTRSGGNGWTYRRIT</sequence>
<evidence type="ECO:0000313" key="2">
    <source>
        <dbReference type="Proteomes" id="UP000807342"/>
    </source>
</evidence>
<keyword evidence="2" id="KW-1185">Reference proteome</keyword>